<dbReference type="AlphaFoldDB" id="U2TL74"/>
<protein>
    <recommendedName>
        <fullName evidence="3">DUF559 domain-containing protein</fullName>
    </recommendedName>
</protein>
<organism evidence="1 2">
    <name type="scientific">Olsenella profusa F0195</name>
    <dbReference type="NCBI Taxonomy" id="1125712"/>
    <lineage>
        <taxon>Bacteria</taxon>
        <taxon>Bacillati</taxon>
        <taxon>Actinomycetota</taxon>
        <taxon>Coriobacteriia</taxon>
        <taxon>Coriobacteriales</taxon>
        <taxon>Atopobiaceae</taxon>
        <taxon>Olsenella</taxon>
    </lineage>
</organism>
<dbReference type="EMBL" id="AWEZ01000061">
    <property type="protein sequence ID" value="ERL06928.1"/>
    <property type="molecule type" value="Genomic_DNA"/>
</dbReference>
<dbReference type="Gene3D" id="3.40.960.10">
    <property type="entry name" value="VSR Endonuclease"/>
    <property type="match status" value="1"/>
</dbReference>
<dbReference type="Proteomes" id="UP000016638">
    <property type="component" value="Unassembled WGS sequence"/>
</dbReference>
<keyword evidence="2" id="KW-1185">Reference proteome</keyword>
<gene>
    <name evidence="1" type="ORF">HMPREF1316_0917</name>
</gene>
<evidence type="ECO:0008006" key="3">
    <source>
        <dbReference type="Google" id="ProtNLM"/>
    </source>
</evidence>
<reference evidence="1 2" key="1">
    <citation type="submission" date="2013-08" db="EMBL/GenBank/DDBJ databases">
        <authorList>
            <person name="Durkin A.S."/>
            <person name="Haft D.R."/>
            <person name="McCorrison J."/>
            <person name="Torralba M."/>
            <person name="Gillis M."/>
            <person name="Haft D.H."/>
            <person name="Methe B."/>
            <person name="Sutton G."/>
            <person name="Nelson K.E."/>
        </authorList>
    </citation>
    <scope>NUCLEOTIDE SEQUENCE [LARGE SCALE GENOMIC DNA]</scope>
    <source>
        <strain evidence="1 2">F0195</strain>
    </source>
</reference>
<sequence>MSRVDERHPLHLLVPRADARRIPRAILCHVCARTLPVGSFLRMRMDPQSLDACDLPSDLQIFVEAPALCMVHMSQLLHGSARIRTRDEYLAFARLARLAGELCGTYARSPENSTIGSMTWNVQPVLSADDLKGYLAEISHMQGLPLMRVVATVTGDGHASPMETLWHLVFTCPTSLGGIELGEIRENEPLGIPRHLVHRLAHSSMRPDFFWPRLQVAVEYQGEAFHGSAPGHQTLVEDSNRIQDYAALGITCLTITYEDTRTTAAMERCIERILIAAERRVGRTAVARSRAALKDDLGRRRRSLLIATLCPSSRCIS</sequence>
<comment type="caution">
    <text evidence="1">The sequence shown here is derived from an EMBL/GenBank/DDBJ whole genome shotgun (WGS) entry which is preliminary data.</text>
</comment>
<proteinExistence type="predicted"/>
<dbReference type="eggNOG" id="COG2852">
    <property type="taxonomic scope" value="Bacteria"/>
</dbReference>
<dbReference type="PATRIC" id="fig|1125712.3.peg.1760"/>
<name>U2TL74_9ACTN</name>
<accession>U2TL74</accession>
<evidence type="ECO:0000313" key="2">
    <source>
        <dbReference type="Proteomes" id="UP000016638"/>
    </source>
</evidence>
<evidence type="ECO:0000313" key="1">
    <source>
        <dbReference type="EMBL" id="ERL06928.1"/>
    </source>
</evidence>